<dbReference type="InterPro" id="IPR001394">
    <property type="entry name" value="Peptidase_C19_UCH"/>
</dbReference>
<dbReference type="RefSeq" id="XP_038776941.1">
    <property type="nucleotide sequence ID" value="XM_038921013.1"/>
</dbReference>
<sequence length="474" mass="54893">MSPSRKAGSNHKLPPSKRLKMEADSLDKFNEDMNSNSDSESDLADGSESSSNKLQQRQHQLAKNDLYLETVNRNVLDFDSEKVCSVSLSDSNVYGCLTCNRYLRGRSRNSECFQHSINEDHHVFISFSTLKFYVLPENYELDQKSALLLKDIQLLVNPTFTRTEVDKLDSQQTMGFDLNENLYHPGFIGLVNFAANDYSNVVVQALAHVSLLRDYLILHYEDLRSLDLSRRLSLLIRKLWSSHLFKPHVSSEEVVQYVSRKSNKKFDIQVRGSPKDFLVWMLNHMNHEFTKELSDNIIWKIFQGKLLVEGRRTKFWVLPLSLPSVTLFKDGMAMDVPQTTLEELISKKKVQFLHTPKILVLSINRVDDSRKLVGVRNSDLNPTVVRFDPESLKIDEMKYRLVANVVYDTTAENPIEKDVKLTTANSMQNEIHYKVQLRDPARHEWLEINDLQSRPIEKDLLFLAYTCLQFWEAI</sequence>
<dbReference type="SUPFAM" id="SSF57850">
    <property type="entry name" value="RING/U-box"/>
    <property type="match status" value="1"/>
</dbReference>
<feature type="compositionally biased region" description="Basic and acidic residues" evidence="5">
    <location>
        <begin position="19"/>
        <end position="31"/>
    </location>
</feature>
<dbReference type="Gene3D" id="3.30.40.10">
    <property type="entry name" value="Zinc/RING finger domain, C3HC4 (zinc finger)"/>
    <property type="match status" value="1"/>
</dbReference>
<dbReference type="Pfam" id="PF02148">
    <property type="entry name" value="zf-UBP"/>
    <property type="match status" value="1"/>
</dbReference>
<dbReference type="GO" id="GO:0016579">
    <property type="term" value="P:protein deubiquitination"/>
    <property type="evidence" value="ECO:0007669"/>
    <property type="project" value="InterPro"/>
</dbReference>
<organism evidence="8 9">
    <name type="scientific">Eeniella nana</name>
    <name type="common">Yeast</name>
    <name type="synonym">Brettanomyces nanus</name>
    <dbReference type="NCBI Taxonomy" id="13502"/>
    <lineage>
        <taxon>Eukaryota</taxon>
        <taxon>Fungi</taxon>
        <taxon>Dikarya</taxon>
        <taxon>Ascomycota</taxon>
        <taxon>Saccharomycotina</taxon>
        <taxon>Pichiomycetes</taxon>
        <taxon>Pichiales</taxon>
        <taxon>Pichiaceae</taxon>
        <taxon>Brettanomyces</taxon>
    </lineage>
</organism>
<dbReference type="Gene3D" id="3.90.70.10">
    <property type="entry name" value="Cysteine proteinases"/>
    <property type="match status" value="1"/>
</dbReference>
<dbReference type="GO" id="GO:0008270">
    <property type="term" value="F:zinc ion binding"/>
    <property type="evidence" value="ECO:0007669"/>
    <property type="project" value="UniProtKB-KW"/>
</dbReference>
<feature type="compositionally biased region" description="Polar residues" evidence="5">
    <location>
        <begin position="47"/>
        <end position="58"/>
    </location>
</feature>
<dbReference type="Pfam" id="PF00443">
    <property type="entry name" value="UCH"/>
    <property type="match status" value="1"/>
</dbReference>
<dbReference type="OrthoDB" id="10263353at2759"/>
<evidence type="ECO:0000259" key="6">
    <source>
        <dbReference type="PROSITE" id="PS50235"/>
    </source>
</evidence>
<dbReference type="InterPro" id="IPR038765">
    <property type="entry name" value="Papain-like_cys_pep_sf"/>
</dbReference>
<keyword evidence="9" id="KW-1185">Reference proteome</keyword>
<dbReference type="KEGG" id="bnn:FOA43_000686"/>
<dbReference type="SMART" id="SM00290">
    <property type="entry name" value="ZnF_UBP"/>
    <property type="match status" value="1"/>
</dbReference>
<dbReference type="PANTHER" id="PTHR21646">
    <property type="entry name" value="UBIQUITIN CARBOXYL-TERMINAL HYDROLASE"/>
    <property type="match status" value="1"/>
</dbReference>
<evidence type="ECO:0000259" key="7">
    <source>
        <dbReference type="PROSITE" id="PS50271"/>
    </source>
</evidence>
<evidence type="ECO:0000313" key="8">
    <source>
        <dbReference type="EMBL" id="QPG73376.1"/>
    </source>
</evidence>
<dbReference type="GO" id="GO:0004843">
    <property type="term" value="F:cysteine-type deubiquitinase activity"/>
    <property type="evidence" value="ECO:0007669"/>
    <property type="project" value="InterPro"/>
</dbReference>
<evidence type="ECO:0000256" key="3">
    <source>
        <dbReference type="ARBA" id="ARBA00022833"/>
    </source>
</evidence>
<evidence type="ECO:0000256" key="1">
    <source>
        <dbReference type="ARBA" id="ARBA00022723"/>
    </source>
</evidence>
<protein>
    <submittedName>
        <fullName evidence="8">Uncharacterized protein</fullName>
    </submittedName>
</protein>
<evidence type="ECO:0000256" key="2">
    <source>
        <dbReference type="ARBA" id="ARBA00022771"/>
    </source>
</evidence>
<evidence type="ECO:0000313" key="9">
    <source>
        <dbReference type="Proteomes" id="UP000662931"/>
    </source>
</evidence>
<feature type="domain" description="USP" evidence="6">
    <location>
        <begin position="188"/>
        <end position="474"/>
    </location>
</feature>
<accession>A0A875RWR8</accession>
<dbReference type="InterPro" id="IPR001607">
    <property type="entry name" value="Znf_UBP"/>
</dbReference>
<evidence type="ECO:0000256" key="5">
    <source>
        <dbReference type="SAM" id="MobiDB-lite"/>
    </source>
</evidence>
<gene>
    <name evidence="8" type="ORF">FOA43_000686</name>
</gene>
<keyword evidence="1" id="KW-0479">Metal-binding</keyword>
<dbReference type="EMBL" id="CP064812">
    <property type="protein sequence ID" value="QPG73376.1"/>
    <property type="molecule type" value="Genomic_DNA"/>
</dbReference>
<dbReference type="InterPro" id="IPR028889">
    <property type="entry name" value="USP"/>
</dbReference>
<dbReference type="AlphaFoldDB" id="A0A875RWR8"/>
<dbReference type="InterPro" id="IPR013083">
    <property type="entry name" value="Znf_RING/FYVE/PHD"/>
</dbReference>
<dbReference type="GeneID" id="62194087"/>
<reference evidence="8" key="1">
    <citation type="submission" date="2020-10" db="EMBL/GenBank/DDBJ databases">
        <authorList>
            <person name="Roach M.J.R."/>
        </authorList>
    </citation>
    <scope>NUCLEOTIDE SEQUENCE</scope>
    <source>
        <strain evidence="8">CBS 1945</strain>
    </source>
</reference>
<name>A0A875RWR8_EENNA</name>
<evidence type="ECO:0000256" key="4">
    <source>
        <dbReference type="PROSITE-ProRule" id="PRU00502"/>
    </source>
</evidence>
<dbReference type="PROSITE" id="PS50235">
    <property type="entry name" value="USP_3"/>
    <property type="match status" value="1"/>
</dbReference>
<dbReference type="Proteomes" id="UP000662931">
    <property type="component" value="Chromosome 1"/>
</dbReference>
<feature type="region of interest" description="Disordered" evidence="5">
    <location>
        <begin position="1"/>
        <end position="58"/>
    </location>
</feature>
<dbReference type="InterPro" id="IPR050185">
    <property type="entry name" value="Ub_carboxyl-term_hydrolase"/>
</dbReference>
<dbReference type="PANTHER" id="PTHR21646:SF16">
    <property type="entry name" value="U4_U6.U5 TRI-SNRNP-ASSOCIATED PROTEIN 2"/>
    <property type="match status" value="1"/>
</dbReference>
<dbReference type="PROSITE" id="PS50271">
    <property type="entry name" value="ZF_UBP"/>
    <property type="match status" value="1"/>
</dbReference>
<keyword evidence="2 4" id="KW-0863">Zinc-finger</keyword>
<dbReference type="SUPFAM" id="SSF54001">
    <property type="entry name" value="Cysteine proteinases"/>
    <property type="match status" value="1"/>
</dbReference>
<feature type="domain" description="UBP-type" evidence="7">
    <location>
        <begin position="49"/>
        <end position="162"/>
    </location>
</feature>
<proteinExistence type="predicted"/>
<keyword evidence="3" id="KW-0862">Zinc</keyword>